<sequence>MSKWNLDRGPGLVRLAAGRDWAGIWKLRSFDLDFKKVKTSQPGDEVGTEVEHHSSASDTTTEEDLAFCLIMLSRDKWKQQKNKTIVVEEEEDDETNHEREDYKSSKNRGGRGRFNCETCGRVFLKFDSA</sequence>
<evidence type="ECO:0000313" key="2">
    <source>
        <dbReference type="EnsemblPlants" id="Bo9g117610.1"/>
    </source>
</evidence>
<protein>
    <submittedName>
        <fullName evidence="2">Uncharacterized protein</fullName>
    </submittedName>
</protein>
<accession>A0A0D3EB29</accession>
<dbReference type="HOGENOM" id="CLU_1951805_0_0_1"/>
<dbReference type="PANTHER" id="PTHR46326">
    <property type="entry name" value="ZINC FINGER PROTEIN ZAT1-RELATED"/>
    <property type="match status" value="1"/>
</dbReference>
<reference evidence="2 3" key="1">
    <citation type="journal article" date="2014" name="Genome Biol.">
        <title>Transcriptome and methylome profiling reveals relics of genome dominance in the mesopolyploid Brassica oleracea.</title>
        <authorList>
            <person name="Parkin I.A."/>
            <person name="Koh C."/>
            <person name="Tang H."/>
            <person name="Robinson S.J."/>
            <person name="Kagale S."/>
            <person name="Clarke W.E."/>
            <person name="Town C.D."/>
            <person name="Nixon J."/>
            <person name="Krishnakumar V."/>
            <person name="Bidwell S.L."/>
            <person name="Denoeud F."/>
            <person name="Belcram H."/>
            <person name="Links M.G."/>
            <person name="Just J."/>
            <person name="Clarke C."/>
            <person name="Bender T."/>
            <person name="Huebert T."/>
            <person name="Mason A.S."/>
            <person name="Pires J.C."/>
            <person name="Barker G."/>
            <person name="Moore J."/>
            <person name="Walley P.G."/>
            <person name="Manoli S."/>
            <person name="Batley J."/>
            <person name="Edwards D."/>
            <person name="Nelson M.N."/>
            <person name="Wang X."/>
            <person name="Paterson A.H."/>
            <person name="King G."/>
            <person name="Bancroft I."/>
            <person name="Chalhoub B."/>
            <person name="Sharpe A.G."/>
        </authorList>
    </citation>
    <scope>NUCLEOTIDE SEQUENCE</scope>
    <source>
        <strain evidence="2 3">cv. TO1000</strain>
    </source>
</reference>
<reference evidence="2" key="2">
    <citation type="submission" date="2015-03" db="UniProtKB">
        <authorList>
            <consortium name="EnsemblPlants"/>
        </authorList>
    </citation>
    <scope>IDENTIFICATION</scope>
</reference>
<dbReference type="AlphaFoldDB" id="A0A0D3EB29"/>
<dbReference type="InterPro" id="IPR044303">
    <property type="entry name" value="ZAT1/4/9"/>
</dbReference>
<organism evidence="2 3">
    <name type="scientific">Brassica oleracea var. oleracea</name>
    <dbReference type="NCBI Taxonomy" id="109376"/>
    <lineage>
        <taxon>Eukaryota</taxon>
        <taxon>Viridiplantae</taxon>
        <taxon>Streptophyta</taxon>
        <taxon>Embryophyta</taxon>
        <taxon>Tracheophyta</taxon>
        <taxon>Spermatophyta</taxon>
        <taxon>Magnoliopsida</taxon>
        <taxon>eudicotyledons</taxon>
        <taxon>Gunneridae</taxon>
        <taxon>Pentapetalae</taxon>
        <taxon>rosids</taxon>
        <taxon>malvids</taxon>
        <taxon>Brassicales</taxon>
        <taxon>Brassicaceae</taxon>
        <taxon>Brassiceae</taxon>
        <taxon>Brassica</taxon>
    </lineage>
</organism>
<dbReference type="GO" id="GO:0006355">
    <property type="term" value="P:regulation of DNA-templated transcription"/>
    <property type="evidence" value="ECO:0007669"/>
    <property type="project" value="InterPro"/>
</dbReference>
<keyword evidence="3" id="KW-1185">Reference proteome</keyword>
<dbReference type="STRING" id="109376.A0A0D3EB29"/>
<dbReference type="OMA" id="GRFNCET"/>
<evidence type="ECO:0000256" key="1">
    <source>
        <dbReference type="SAM" id="MobiDB-lite"/>
    </source>
</evidence>
<dbReference type="eggNOG" id="KOG1721">
    <property type="taxonomic scope" value="Eukaryota"/>
</dbReference>
<feature type="region of interest" description="Disordered" evidence="1">
    <location>
        <begin position="39"/>
        <end position="60"/>
    </location>
</feature>
<name>A0A0D3EB29_BRAOL</name>
<proteinExistence type="predicted"/>
<dbReference type="Gramene" id="Bo9g117610.1">
    <property type="protein sequence ID" value="Bo9g117610.1"/>
    <property type="gene ID" value="Bo9g117610"/>
</dbReference>
<evidence type="ECO:0000313" key="3">
    <source>
        <dbReference type="Proteomes" id="UP000032141"/>
    </source>
</evidence>
<dbReference type="PANTHER" id="PTHR46326:SF2">
    <property type="entry name" value="ZINC FINGER PROTEIN ZAT1-RELATED"/>
    <property type="match status" value="1"/>
</dbReference>
<dbReference type="EnsemblPlants" id="Bo9g117610.1">
    <property type="protein sequence ID" value="Bo9g117610.1"/>
    <property type="gene ID" value="Bo9g117610"/>
</dbReference>
<dbReference type="Proteomes" id="UP000032141">
    <property type="component" value="Chromosome C9"/>
</dbReference>
<feature type="region of interest" description="Disordered" evidence="1">
    <location>
        <begin position="85"/>
        <end position="113"/>
    </location>
</feature>